<dbReference type="Gene3D" id="3.40.50.200">
    <property type="entry name" value="Peptidase S8/S53 domain"/>
    <property type="match status" value="1"/>
</dbReference>
<evidence type="ECO:0000256" key="1">
    <source>
        <dbReference type="ARBA" id="ARBA00011073"/>
    </source>
</evidence>
<dbReference type="GO" id="GO:0004252">
    <property type="term" value="F:serine-type endopeptidase activity"/>
    <property type="evidence" value="ECO:0007669"/>
    <property type="project" value="InterPro"/>
</dbReference>
<dbReference type="Pfam" id="PF00082">
    <property type="entry name" value="Peptidase_S8"/>
    <property type="match status" value="1"/>
</dbReference>
<keyword evidence="4" id="KW-0720">Serine protease</keyword>
<keyword evidence="5" id="KW-0472">Membrane</keyword>
<dbReference type="PRINTS" id="PR00723">
    <property type="entry name" value="SUBTILISIN"/>
</dbReference>
<dbReference type="AlphaFoldDB" id="A0A6J6PP50"/>
<dbReference type="CDD" id="cd00306">
    <property type="entry name" value="Peptidases_S8_S53"/>
    <property type="match status" value="1"/>
</dbReference>
<feature type="transmembrane region" description="Helical" evidence="5">
    <location>
        <begin position="395"/>
        <end position="416"/>
    </location>
</feature>
<dbReference type="PANTHER" id="PTHR43806:SF11">
    <property type="entry name" value="CEREVISIN-RELATED"/>
    <property type="match status" value="1"/>
</dbReference>
<dbReference type="EMBL" id="CAEZXR010000092">
    <property type="protein sequence ID" value="CAB4701221.1"/>
    <property type="molecule type" value="Genomic_DNA"/>
</dbReference>
<evidence type="ECO:0000256" key="4">
    <source>
        <dbReference type="ARBA" id="ARBA00022825"/>
    </source>
</evidence>
<dbReference type="InterPro" id="IPR036852">
    <property type="entry name" value="Peptidase_S8/S53_dom_sf"/>
</dbReference>
<dbReference type="PANTHER" id="PTHR43806">
    <property type="entry name" value="PEPTIDASE S8"/>
    <property type="match status" value="1"/>
</dbReference>
<comment type="similarity">
    <text evidence="1">Belongs to the peptidase S8 family.</text>
</comment>
<evidence type="ECO:0000259" key="6">
    <source>
        <dbReference type="Pfam" id="PF00082"/>
    </source>
</evidence>
<dbReference type="InterPro" id="IPR023827">
    <property type="entry name" value="Peptidase_S8_Asp-AS"/>
</dbReference>
<evidence type="ECO:0000313" key="7">
    <source>
        <dbReference type="EMBL" id="CAB4701221.1"/>
    </source>
</evidence>
<dbReference type="SUPFAM" id="SSF52743">
    <property type="entry name" value="Subtilisin-like"/>
    <property type="match status" value="1"/>
</dbReference>
<gene>
    <name evidence="7" type="ORF">UFOPK2579_00953</name>
</gene>
<keyword evidence="5" id="KW-0812">Transmembrane</keyword>
<organism evidence="7">
    <name type="scientific">freshwater metagenome</name>
    <dbReference type="NCBI Taxonomy" id="449393"/>
    <lineage>
        <taxon>unclassified sequences</taxon>
        <taxon>metagenomes</taxon>
        <taxon>ecological metagenomes</taxon>
    </lineage>
</organism>
<keyword evidence="2" id="KW-0645">Protease</keyword>
<evidence type="ECO:0000256" key="2">
    <source>
        <dbReference type="ARBA" id="ARBA00022670"/>
    </source>
</evidence>
<dbReference type="InterPro" id="IPR000209">
    <property type="entry name" value="Peptidase_S8/S53_dom"/>
</dbReference>
<dbReference type="PROSITE" id="PS51892">
    <property type="entry name" value="SUBTILASE"/>
    <property type="match status" value="1"/>
</dbReference>
<reference evidence="7" key="1">
    <citation type="submission" date="2020-05" db="EMBL/GenBank/DDBJ databases">
        <authorList>
            <person name="Chiriac C."/>
            <person name="Salcher M."/>
            <person name="Ghai R."/>
            <person name="Kavagutti S V."/>
        </authorList>
    </citation>
    <scope>NUCLEOTIDE SEQUENCE</scope>
</reference>
<dbReference type="GO" id="GO:0006508">
    <property type="term" value="P:proteolysis"/>
    <property type="evidence" value="ECO:0007669"/>
    <property type="project" value="UniProtKB-KW"/>
</dbReference>
<keyword evidence="5" id="KW-1133">Transmembrane helix</keyword>
<dbReference type="InterPro" id="IPR015500">
    <property type="entry name" value="Peptidase_S8_subtilisin-rel"/>
</dbReference>
<dbReference type="PROSITE" id="PS00136">
    <property type="entry name" value="SUBTILASE_ASP"/>
    <property type="match status" value="1"/>
</dbReference>
<keyword evidence="3" id="KW-0378">Hydrolase</keyword>
<evidence type="ECO:0000256" key="5">
    <source>
        <dbReference type="SAM" id="Phobius"/>
    </source>
</evidence>
<sequence length="420" mass="42553">MRALSGSAAAVLLAGLLVLPGAPAYAADVACADLGADDPRPPTPEAVSAPLQALGVPAAQAYLRSQGVEPGAGVTVAVLDSGVVRDGSVPLASGLQAPSFGKARELVSYQGSAVAGLIAAPETDEGDPVGIAPAARIVDVRVYDALVPADDGTEVGVSASRVAQGLAWVLDRASSIDVVNVSLQVESTPEITDLVERLWRKGVIVVAQSGDRPSQVVEGSTSPFDAYVGEPRPGEDVVDVVFPAGYQRQVVAVSATAGGADLSGIVMRNSAVDVAAPTAGALSVALNGAVCVLPETSTSLAAAEVSGVVAMLISAYPDDTPQQTLDRLVNTAAGRPDVRSPLLGAGVVQADQAVSRILEPSVDGQLGQTQVLPDVERAVAPEPEPDVLAGTRHDAVWWGLLGGGALLLALVLRPVLSRRR</sequence>
<name>A0A6J6PP50_9ZZZZ</name>
<protein>
    <submittedName>
        <fullName evidence="7">Unannotated protein</fullName>
    </submittedName>
</protein>
<accession>A0A6J6PP50</accession>
<feature type="domain" description="Peptidase S8/S53" evidence="6">
    <location>
        <begin position="71"/>
        <end position="334"/>
    </location>
</feature>
<evidence type="ECO:0000256" key="3">
    <source>
        <dbReference type="ARBA" id="ARBA00022801"/>
    </source>
</evidence>
<dbReference type="InterPro" id="IPR050131">
    <property type="entry name" value="Peptidase_S8_subtilisin-like"/>
</dbReference>
<proteinExistence type="inferred from homology"/>